<dbReference type="AlphaFoldDB" id="A0AAE3SJ06"/>
<feature type="transmembrane region" description="Helical" evidence="1">
    <location>
        <begin position="58"/>
        <end position="78"/>
    </location>
</feature>
<feature type="transmembrane region" description="Helical" evidence="1">
    <location>
        <begin position="6"/>
        <end position="23"/>
    </location>
</feature>
<comment type="caution">
    <text evidence="2">The sequence shown here is derived from an EMBL/GenBank/DDBJ whole genome shotgun (WGS) entry which is preliminary data.</text>
</comment>
<reference evidence="2" key="1">
    <citation type="submission" date="2022-10" db="EMBL/GenBank/DDBJ databases">
        <authorList>
            <person name="Yu W.X."/>
        </authorList>
    </citation>
    <scope>NUCLEOTIDE SEQUENCE</scope>
    <source>
        <strain evidence="2">D04</strain>
    </source>
</reference>
<feature type="transmembrane region" description="Helical" evidence="1">
    <location>
        <begin position="160"/>
        <end position="178"/>
    </location>
</feature>
<feature type="transmembrane region" description="Helical" evidence="1">
    <location>
        <begin position="330"/>
        <end position="350"/>
    </location>
</feature>
<keyword evidence="1" id="KW-0472">Membrane</keyword>
<dbReference type="PANTHER" id="PTHR34289:SF8">
    <property type="entry name" value="DUF819 DOMAIN-CONTAINING PROTEIN"/>
    <property type="match status" value="1"/>
</dbReference>
<feature type="transmembrane region" description="Helical" evidence="1">
    <location>
        <begin position="356"/>
        <end position="375"/>
    </location>
</feature>
<sequence>MMWIIVLGLVYFFAPLGILWLCFKYKSVNKAGSVLIAYVLGILMASSGLLVGEEIERLQEFMMSLCIPLAIPLLLFSNDFKKSLLLARNTFYSLVAALLALLIVIVGGYFLFGGSRVESLHKVAGLLCGVYTGGTPNLAALKMALDIDAPTYISVHTYDMLFSTLHLLFIIAVGKKMLGYVLPAFKSGLNVPVAHQIEERKELFGGILKNEYRKRLLMALGFTFVIVAIGGVLMMLVAEKSQMAVFILTITTLAIMLSFNNKVRDIPKTYDLGMYFILVFSVVVASKLNISELSNIDLTLFSYVGFAVFGSTLLHIAFSKLFHVDVDTVMVTSVSLICSPPFVPVVAGAIKNKEIVVHGITVGVIGYAIGTYLGYVMSEFLLLL</sequence>
<dbReference type="InterPro" id="IPR008537">
    <property type="entry name" value="DUF819"/>
</dbReference>
<gene>
    <name evidence="2" type="ORF">OM074_04745</name>
</gene>
<dbReference type="PANTHER" id="PTHR34289">
    <property type="entry name" value="PROTEIN, PUTATIVE (DUF819)-RELATED"/>
    <property type="match status" value="1"/>
</dbReference>
<feature type="transmembrane region" description="Helical" evidence="1">
    <location>
        <begin position="35"/>
        <end position="52"/>
    </location>
</feature>
<feature type="transmembrane region" description="Helical" evidence="1">
    <location>
        <begin position="300"/>
        <end position="318"/>
    </location>
</feature>
<dbReference type="Pfam" id="PF05684">
    <property type="entry name" value="DUF819"/>
    <property type="match status" value="1"/>
</dbReference>
<accession>A0AAE3SJ06</accession>
<feature type="transmembrane region" description="Helical" evidence="1">
    <location>
        <begin position="272"/>
        <end position="288"/>
    </location>
</feature>
<evidence type="ECO:0000256" key="1">
    <source>
        <dbReference type="SAM" id="Phobius"/>
    </source>
</evidence>
<proteinExistence type="predicted"/>
<organism evidence="2 3">
    <name type="scientific">Plebeiibacterium marinum</name>
    <dbReference type="NCBI Taxonomy" id="2992111"/>
    <lineage>
        <taxon>Bacteria</taxon>
        <taxon>Pseudomonadati</taxon>
        <taxon>Bacteroidota</taxon>
        <taxon>Bacteroidia</taxon>
        <taxon>Marinilabiliales</taxon>
        <taxon>Marinilabiliaceae</taxon>
        <taxon>Plebeiibacterium</taxon>
    </lineage>
</organism>
<name>A0AAE3SJ06_9BACT</name>
<keyword evidence="1" id="KW-1133">Transmembrane helix</keyword>
<keyword evidence="1" id="KW-0812">Transmembrane</keyword>
<dbReference type="Proteomes" id="UP001207408">
    <property type="component" value="Unassembled WGS sequence"/>
</dbReference>
<dbReference type="EMBL" id="JAPDPI010000006">
    <property type="protein sequence ID" value="MCW3804923.1"/>
    <property type="molecule type" value="Genomic_DNA"/>
</dbReference>
<evidence type="ECO:0000313" key="2">
    <source>
        <dbReference type="EMBL" id="MCW3804923.1"/>
    </source>
</evidence>
<evidence type="ECO:0000313" key="3">
    <source>
        <dbReference type="Proteomes" id="UP001207408"/>
    </source>
</evidence>
<feature type="transmembrane region" description="Helical" evidence="1">
    <location>
        <begin position="243"/>
        <end position="260"/>
    </location>
</feature>
<protein>
    <submittedName>
        <fullName evidence="2">DUF819 family protein</fullName>
    </submittedName>
</protein>
<feature type="transmembrane region" description="Helical" evidence="1">
    <location>
        <begin position="216"/>
        <end position="237"/>
    </location>
</feature>
<dbReference type="RefSeq" id="WP_301198145.1">
    <property type="nucleotide sequence ID" value="NZ_JAPDPI010000006.1"/>
</dbReference>
<keyword evidence="3" id="KW-1185">Reference proteome</keyword>
<feature type="transmembrane region" description="Helical" evidence="1">
    <location>
        <begin position="90"/>
        <end position="112"/>
    </location>
</feature>